<gene>
    <name evidence="4" type="ORF">AYR59_06245</name>
</gene>
<evidence type="ECO:0000313" key="4">
    <source>
        <dbReference type="EMBL" id="ANZ59633.1"/>
    </source>
</evidence>
<accession>A0AB33BS57</accession>
<evidence type="ECO:0000256" key="1">
    <source>
        <dbReference type="ARBA" id="ARBA00004241"/>
    </source>
</evidence>
<dbReference type="Pfam" id="PF07963">
    <property type="entry name" value="N_methyl"/>
    <property type="match status" value="1"/>
</dbReference>
<dbReference type="GO" id="GO:0030420">
    <property type="term" value="P:establishment of competence for transformation"/>
    <property type="evidence" value="ECO:0007669"/>
    <property type="project" value="UniProtKB-KW"/>
</dbReference>
<keyword evidence="2" id="KW-0178">Competence</keyword>
<dbReference type="EMBL" id="CP014907">
    <property type="protein sequence ID" value="ANZ59633.1"/>
    <property type="molecule type" value="Genomic_DNA"/>
</dbReference>
<sequence>MYQILRNKRNGFSLVETIFSLIIISVAFSLISCTFWQIRKDNQQRNQIQQFYQYLDVLESDNFQFTVVKCENNNVELHSLKESKNYNLKKYKNVIKLSGENGGYMPLIMNIKSAQWFLKNHELFSRVVIGEKQIEAKIKIPEQR</sequence>
<dbReference type="AlphaFoldDB" id="A0AB33BS57"/>
<feature type="transmembrane region" description="Helical" evidence="3">
    <location>
        <begin position="12"/>
        <end position="38"/>
    </location>
</feature>
<organism evidence="4 5">
    <name type="scientific">Fructilactobacillus lindneri</name>
    <dbReference type="NCBI Taxonomy" id="53444"/>
    <lineage>
        <taxon>Bacteria</taxon>
        <taxon>Bacillati</taxon>
        <taxon>Bacillota</taxon>
        <taxon>Bacilli</taxon>
        <taxon>Lactobacillales</taxon>
        <taxon>Lactobacillaceae</taxon>
        <taxon>Fructilactobacillus</taxon>
    </lineage>
</organism>
<keyword evidence="3" id="KW-0472">Membrane</keyword>
<reference evidence="4 5" key="1">
    <citation type="submission" date="2016-03" db="EMBL/GenBank/DDBJ databases">
        <title>Pediococcus and Lactobacillus from brewery environment - whole genome sequencing and assembly.</title>
        <authorList>
            <person name="Behr J."/>
            <person name="Geissler A.J."/>
            <person name="Vogel R.F."/>
        </authorList>
    </citation>
    <scope>NUCLEOTIDE SEQUENCE [LARGE SCALE GENOMIC DNA]</scope>
    <source>
        <strain evidence="4 5">TMW 1.481</strain>
    </source>
</reference>
<evidence type="ECO:0000256" key="2">
    <source>
        <dbReference type="ARBA" id="ARBA00023287"/>
    </source>
</evidence>
<comment type="subcellular location">
    <subcellularLocation>
        <location evidence="1">Cell surface</location>
    </subcellularLocation>
</comment>
<dbReference type="PROSITE" id="PS51257">
    <property type="entry name" value="PROKAR_LIPOPROTEIN"/>
    <property type="match status" value="1"/>
</dbReference>
<keyword evidence="3" id="KW-0812">Transmembrane</keyword>
<keyword evidence="3" id="KW-1133">Transmembrane helix</keyword>
<evidence type="ECO:0000256" key="3">
    <source>
        <dbReference type="SAM" id="Phobius"/>
    </source>
</evidence>
<dbReference type="Pfam" id="PF15980">
    <property type="entry name" value="ComGF"/>
    <property type="match status" value="1"/>
</dbReference>
<proteinExistence type="predicted"/>
<protein>
    <recommendedName>
        <fullName evidence="6">Prepilin-type N-terminal cleavage/methylation domain-containing protein</fullName>
    </recommendedName>
</protein>
<dbReference type="NCBIfam" id="TIGR02532">
    <property type="entry name" value="IV_pilin_GFxxxE"/>
    <property type="match status" value="1"/>
</dbReference>
<dbReference type="InterPro" id="IPR016977">
    <property type="entry name" value="ComGF"/>
</dbReference>
<evidence type="ECO:0000313" key="5">
    <source>
        <dbReference type="Proteomes" id="UP000093346"/>
    </source>
</evidence>
<dbReference type="KEGG" id="lle:AYR59_06245"/>
<evidence type="ECO:0008006" key="6">
    <source>
        <dbReference type="Google" id="ProtNLM"/>
    </source>
</evidence>
<dbReference type="Proteomes" id="UP000093346">
    <property type="component" value="Chromosome"/>
</dbReference>
<name>A0AB33BS57_9LACO</name>
<dbReference type="InterPro" id="IPR012902">
    <property type="entry name" value="N_methyl_site"/>
</dbReference>
<dbReference type="GO" id="GO:0009986">
    <property type="term" value="C:cell surface"/>
    <property type="evidence" value="ECO:0007669"/>
    <property type="project" value="UniProtKB-SubCell"/>
</dbReference>